<dbReference type="PANTHER" id="PTHR10131">
    <property type="entry name" value="TNF RECEPTOR ASSOCIATED FACTOR"/>
    <property type="match status" value="1"/>
</dbReference>
<feature type="region of interest" description="Disordered" evidence="2">
    <location>
        <begin position="311"/>
        <end position="344"/>
    </location>
</feature>
<dbReference type="Gene3D" id="3.30.40.10">
    <property type="entry name" value="Zinc/RING finger domain, C3HC4 (zinc finger)"/>
    <property type="match status" value="1"/>
</dbReference>
<dbReference type="Proteomes" id="UP000823046">
    <property type="component" value="Unassembled WGS sequence"/>
</dbReference>
<reference evidence="4 5" key="1">
    <citation type="journal article" date="2020" name="bioRxiv">
        <title>Metabolic contributions of an alphaproteobacterial endosymbiont in the apicomplexan Cardiosporidium cionae.</title>
        <authorList>
            <person name="Hunter E.S."/>
            <person name="Paight C.J."/>
            <person name="Lane C.E."/>
        </authorList>
    </citation>
    <scope>NUCLEOTIDE SEQUENCE [LARGE SCALE GENOMIC DNA]</scope>
    <source>
        <strain evidence="4">ESH_2018</strain>
    </source>
</reference>
<sequence length="617" mass="68181">MTSHTDLSFASFSPTSNSSLSVVSFSYLNGISTAAYRTKLNESIPSIGFYRIAEVKSNIESNLFCSICSGIDLNIVDAGCGYSHYFCKQCILEWITQNPICPHCQCSISASTLCDPSDSLYESLLNAEVFCNCQEWQGPFARLPAHLGYCHAVTVSCTYAKFGCKDRFSADLTSSHEASTMVKHLSLIHKVVEKLENRLLDSQERLKSLEKQNGSLAEILLETHPREYCLHFHEPLPRLFSVGRSLPFYGIIIEEYNFQKRSWETLCPIPMRGNSFSRFGLSALPNGSSSDLIIVGGLELISSIENGISPHKRQNNVQSDRLDGISTSASSDSTSSSGRGRSSLVPSIHVESSSRVIIGSHVFKYNVLSNSLVKLPALTFSRLDPIVIPLHDVLYVFGGINGNKSLTSFEVLQPGSQSWKIYNYPSVVGIIHSAVAYKDRIFVLHQSQTTYFMESISGVDPSTTSEGINCHPDLNFFSCLPFPRLRTPANRRTAGRDMDGPLRPRGLLHPSRNANGSVLPPDELMDPLSVSTDQPPVTSVGYSNLRMSRCAVMDPTEDVGTRLRDVPTGWKTITFSHCDKAVLVSVIDGLLYMLCERFDKGVHHSFSVQHFNDALSK</sequence>
<dbReference type="InterPro" id="IPR015915">
    <property type="entry name" value="Kelch-typ_b-propeller"/>
</dbReference>
<dbReference type="InterPro" id="IPR013083">
    <property type="entry name" value="Znf_RING/FYVE/PHD"/>
</dbReference>
<organism evidence="4 5">
    <name type="scientific">Cardiosporidium cionae</name>
    <dbReference type="NCBI Taxonomy" id="476202"/>
    <lineage>
        <taxon>Eukaryota</taxon>
        <taxon>Sar</taxon>
        <taxon>Alveolata</taxon>
        <taxon>Apicomplexa</taxon>
        <taxon>Aconoidasida</taxon>
        <taxon>Nephromycida</taxon>
        <taxon>Cardiosporidium</taxon>
    </lineage>
</organism>
<evidence type="ECO:0000256" key="2">
    <source>
        <dbReference type="SAM" id="MobiDB-lite"/>
    </source>
</evidence>
<dbReference type="InterPro" id="IPR006652">
    <property type="entry name" value="Kelch_1"/>
</dbReference>
<dbReference type="PANTHER" id="PTHR10131:SF94">
    <property type="entry name" value="TNF RECEPTOR-ASSOCIATED FACTOR 4"/>
    <property type="match status" value="1"/>
</dbReference>
<keyword evidence="1" id="KW-0479">Metal-binding</keyword>
<feature type="domain" description="RING-type" evidence="3">
    <location>
        <begin position="65"/>
        <end position="105"/>
    </location>
</feature>
<dbReference type="Gene3D" id="2.120.10.80">
    <property type="entry name" value="Kelch-type beta propeller"/>
    <property type="match status" value="1"/>
</dbReference>
<accession>A0ABQ7J4M9</accession>
<feature type="region of interest" description="Disordered" evidence="2">
    <location>
        <begin position="490"/>
        <end position="521"/>
    </location>
</feature>
<evidence type="ECO:0000313" key="5">
    <source>
        <dbReference type="Proteomes" id="UP000823046"/>
    </source>
</evidence>
<dbReference type="Pfam" id="PF01344">
    <property type="entry name" value="Kelch_1"/>
    <property type="match status" value="1"/>
</dbReference>
<dbReference type="SUPFAM" id="SSF57850">
    <property type="entry name" value="RING/U-box"/>
    <property type="match status" value="1"/>
</dbReference>
<dbReference type="SUPFAM" id="SSF117281">
    <property type="entry name" value="Kelch motif"/>
    <property type="match status" value="1"/>
</dbReference>
<comment type="caution">
    <text evidence="4">The sequence shown here is derived from an EMBL/GenBank/DDBJ whole genome shotgun (WGS) entry which is preliminary data.</text>
</comment>
<dbReference type="InterPro" id="IPR001841">
    <property type="entry name" value="Znf_RING"/>
</dbReference>
<evidence type="ECO:0000259" key="3">
    <source>
        <dbReference type="PROSITE" id="PS50089"/>
    </source>
</evidence>
<keyword evidence="1" id="KW-0863">Zinc-finger</keyword>
<dbReference type="EMBL" id="JADAQX010001098">
    <property type="protein sequence ID" value="KAF8818142.1"/>
    <property type="molecule type" value="Genomic_DNA"/>
</dbReference>
<keyword evidence="5" id="KW-1185">Reference proteome</keyword>
<proteinExistence type="predicted"/>
<evidence type="ECO:0000256" key="1">
    <source>
        <dbReference type="PROSITE-ProRule" id="PRU00175"/>
    </source>
</evidence>
<keyword evidence="1" id="KW-0862">Zinc</keyword>
<protein>
    <recommendedName>
        <fullName evidence="3">RING-type domain-containing protein</fullName>
    </recommendedName>
</protein>
<gene>
    <name evidence="4" type="ORF">IE077_002181</name>
</gene>
<evidence type="ECO:0000313" key="4">
    <source>
        <dbReference type="EMBL" id="KAF8818142.1"/>
    </source>
</evidence>
<name>A0ABQ7J4M9_9APIC</name>
<dbReference type="PROSITE" id="PS50089">
    <property type="entry name" value="ZF_RING_2"/>
    <property type="match status" value="1"/>
</dbReference>
<feature type="compositionally biased region" description="Low complexity" evidence="2">
    <location>
        <begin position="326"/>
        <end position="343"/>
    </location>
</feature>